<evidence type="ECO:0000313" key="1">
    <source>
        <dbReference type="EMBL" id="JAE09214.1"/>
    </source>
</evidence>
<name>A0A0A9FDC3_ARUDO</name>
<sequence length="42" mass="5026">MFTHYTLRVRSKVYTVCKEFPIPMCTATGTQTMNRHEQNFTR</sequence>
<accession>A0A0A9FDC3</accession>
<dbReference type="AlphaFoldDB" id="A0A0A9FDC3"/>
<proteinExistence type="predicted"/>
<reference evidence="1" key="2">
    <citation type="journal article" date="2015" name="Data Brief">
        <title>Shoot transcriptome of the giant reed, Arundo donax.</title>
        <authorList>
            <person name="Barrero R.A."/>
            <person name="Guerrero F.D."/>
            <person name="Moolhuijzen P."/>
            <person name="Goolsby J.A."/>
            <person name="Tidwell J."/>
            <person name="Bellgard S.E."/>
            <person name="Bellgard M.I."/>
        </authorList>
    </citation>
    <scope>NUCLEOTIDE SEQUENCE</scope>
    <source>
        <tissue evidence="1">Shoot tissue taken approximately 20 cm above the soil surface</tissue>
    </source>
</reference>
<protein>
    <submittedName>
        <fullName evidence="1">Uncharacterized protein</fullName>
    </submittedName>
</protein>
<dbReference type="EMBL" id="GBRH01188682">
    <property type="protein sequence ID" value="JAE09214.1"/>
    <property type="molecule type" value="Transcribed_RNA"/>
</dbReference>
<organism evidence="1">
    <name type="scientific">Arundo donax</name>
    <name type="common">Giant reed</name>
    <name type="synonym">Donax arundinaceus</name>
    <dbReference type="NCBI Taxonomy" id="35708"/>
    <lineage>
        <taxon>Eukaryota</taxon>
        <taxon>Viridiplantae</taxon>
        <taxon>Streptophyta</taxon>
        <taxon>Embryophyta</taxon>
        <taxon>Tracheophyta</taxon>
        <taxon>Spermatophyta</taxon>
        <taxon>Magnoliopsida</taxon>
        <taxon>Liliopsida</taxon>
        <taxon>Poales</taxon>
        <taxon>Poaceae</taxon>
        <taxon>PACMAD clade</taxon>
        <taxon>Arundinoideae</taxon>
        <taxon>Arundineae</taxon>
        <taxon>Arundo</taxon>
    </lineage>
</organism>
<reference evidence="1" key="1">
    <citation type="submission" date="2014-09" db="EMBL/GenBank/DDBJ databases">
        <authorList>
            <person name="Magalhaes I.L.F."/>
            <person name="Oliveira U."/>
            <person name="Santos F.R."/>
            <person name="Vidigal T.H.D.A."/>
            <person name="Brescovit A.D."/>
            <person name="Santos A.J."/>
        </authorList>
    </citation>
    <scope>NUCLEOTIDE SEQUENCE</scope>
    <source>
        <tissue evidence="1">Shoot tissue taken approximately 20 cm above the soil surface</tissue>
    </source>
</reference>